<protein>
    <recommendedName>
        <fullName evidence="3">Methane oxygenase PmoA</fullName>
    </recommendedName>
</protein>
<dbReference type="AlphaFoldDB" id="A0A286RGJ0"/>
<dbReference type="EMBL" id="CP018477">
    <property type="protein sequence ID" value="ASV75085.1"/>
    <property type="molecule type" value="Genomic_DNA"/>
</dbReference>
<dbReference type="Proteomes" id="UP000215086">
    <property type="component" value="Chromosome"/>
</dbReference>
<evidence type="ECO:0008006" key="3">
    <source>
        <dbReference type="Google" id="ProtNLM"/>
    </source>
</evidence>
<organism evidence="1 2">
    <name type="scientific">Thermogutta terrifontis</name>
    <dbReference type="NCBI Taxonomy" id="1331910"/>
    <lineage>
        <taxon>Bacteria</taxon>
        <taxon>Pseudomonadati</taxon>
        <taxon>Planctomycetota</taxon>
        <taxon>Planctomycetia</taxon>
        <taxon>Pirellulales</taxon>
        <taxon>Thermoguttaceae</taxon>
        <taxon>Thermogutta</taxon>
    </lineage>
</organism>
<gene>
    <name evidence="1" type="ORF">THTE_2483</name>
</gene>
<dbReference type="RefSeq" id="WP_095415245.1">
    <property type="nucleotide sequence ID" value="NZ_CP018477.1"/>
</dbReference>
<reference evidence="1 2" key="1">
    <citation type="journal article" name="Front. Microbiol.">
        <title>Sugar Metabolism of the First Thermophilic Planctomycete Thermogutta terrifontis: Comparative Genomic and Transcriptomic Approaches.</title>
        <authorList>
            <person name="Elcheninov A.G."/>
            <person name="Menzel P."/>
            <person name="Gudbergsdottir S.R."/>
            <person name="Slesarev A.I."/>
            <person name="Kadnikov V.V."/>
            <person name="Krogh A."/>
            <person name="Bonch-Osmolovskaya E.A."/>
            <person name="Peng X."/>
            <person name="Kublanov I.V."/>
        </authorList>
    </citation>
    <scope>NUCLEOTIDE SEQUENCE [LARGE SCALE GENOMIC DNA]</scope>
    <source>
        <strain evidence="1 2">R1</strain>
    </source>
</reference>
<accession>A0A286RGJ0</accession>
<evidence type="ECO:0000313" key="1">
    <source>
        <dbReference type="EMBL" id="ASV75085.1"/>
    </source>
</evidence>
<proteinExistence type="predicted"/>
<evidence type="ECO:0000313" key="2">
    <source>
        <dbReference type="Proteomes" id="UP000215086"/>
    </source>
</evidence>
<name>A0A286RGJ0_9BACT</name>
<keyword evidence="2" id="KW-1185">Reference proteome</keyword>
<dbReference type="KEGG" id="ttf:THTE_2483"/>
<dbReference type="Pfam" id="PF14100">
    <property type="entry name" value="DUF6807"/>
    <property type="match status" value="1"/>
</dbReference>
<dbReference type="InterPro" id="IPR029475">
    <property type="entry name" value="DUF6807"/>
</dbReference>
<dbReference type="OrthoDB" id="242375at2"/>
<sequence length="337" mass="37004">MRLSHLLLVMPMILAGLAMISGGARGEGQSPGNASAIQSGIGSDEQIRGTVQDGRVTVFLRDRIVLEYVAPVNGPKCYIKTLCSPKGINVLRDSPPDHVHHHGLMFAIGVDDVDYWAEGPGCGTQSPQGTVQLETRQENGRLMARILHPITWRDAQGNPQLTEEREILLVRWSEPEVPTLLVWHTRLHVAETDTGRTLWGRHYFGLGCRFVESMDKGGKFRNSAGGDSVATTNDKPAEWCAYSAEAAGQPVTVAIFDHPRNLRHPAVWFTMDAPFAYLSATLNLANEKYFVKAGETLDLRYLVAVWDGIPSASEISKVASRFAQASGQLKNTDEKSE</sequence>